<evidence type="ECO:0000256" key="3">
    <source>
        <dbReference type="ARBA" id="ARBA00023125"/>
    </source>
</evidence>
<evidence type="ECO:0000313" key="8">
    <source>
        <dbReference type="Proteomes" id="UP000245444"/>
    </source>
</evidence>
<evidence type="ECO:0000313" key="7">
    <source>
        <dbReference type="EMBL" id="AWN46630.1"/>
    </source>
</evidence>
<dbReference type="FunFam" id="3.40.190.290:FF:000001">
    <property type="entry name" value="Transcriptional regulator, LysR family"/>
    <property type="match status" value="1"/>
</dbReference>
<evidence type="ECO:0000256" key="1">
    <source>
        <dbReference type="ARBA" id="ARBA00009437"/>
    </source>
</evidence>
<dbReference type="RefSeq" id="WP_109958974.1">
    <property type="nucleotide sequence ID" value="NZ_CP029553.1"/>
</dbReference>
<keyword evidence="3" id="KW-0238">DNA-binding</keyword>
<dbReference type="Gene3D" id="3.40.190.290">
    <property type="match status" value="1"/>
</dbReference>
<dbReference type="GO" id="GO:0006351">
    <property type="term" value="P:DNA-templated transcription"/>
    <property type="evidence" value="ECO:0007669"/>
    <property type="project" value="TreeGrafter"/>
</dbReference>
<evidence type="ECO:0000256" key="5">
    <source>
        <dbReference type="SAM" id="MobiDB-lite"/>
    </source>
</evidence>
<gene>
    <name evidence="7" type="ORF">DK419_10145</name>
</gene>
<dbReference type="Proteomes" id="UP000245444">
    <property type="component" value="Chromosome"/>
</dbReference>
<sequence length="347" mass="37324">MPDRLTGMQIFVRVAAAGSLSAAARALGLSQSGVTKHVAALEDRLGARLLHRTTRRLTLTEAGRRYLEACERILAEIDEAEAAAGAEAEEPRGTLRLNVPVSFGVLHVAPALAEFGRAHPALTVELGLNDRPVDLIEEGWDLALRIGHLRDSSLVARALAPCRMRVCAAPAYLAARGRPRRPEDLGQHNCLGYTLASSDGWRFEGVTVPVEGSLRASNGAALAAAAEAGLGVIYQPTFLVADALRRGSLVALDLGGIPSLPIHAVMPSRRRPPAKVRALVEFVARRFADPPWDRDLPAPLAAEDPLPGEPRGQETRGQETRDQETRTREPRTCEPPARPRAEPARPS</sequence>
<protein>
    <submittedName>
        <fullName evidence="7">LysR family transcriptional regulator</fullName>
    </submittedName>
</protein>
<dbReference type="Gene3D" id="1.10.10.10">
    <property type="entry name" value="Winged helix-like DNA-binding domain superfamily/Winged helix DNA-binding domain"/>
    <property type="match status" value="1"/>
</dbReference>
<evidence type="ECO:0000256" key="4">
    <source>
        <dbReference type="ARBA" id="ARBA00023163"/>
    </source>
</evidence>
<dbReference type="AlphaFoldDB" id="A0A2U8WMI7"/>
<dbReference type="SUPFAM" id="SSF46785">
    <property type="entry name" value="Winged helix' DNA-binding domain"/>
    <property type="match status" value="1"/>
</dbReference>
<dbReference type="PANTHER" id="PTHR30537">
    <property type="entry name" value="HTH-TYPE TRANSCRIPTIONAL REGULATOR"/>
    <property type="match status" value="1"/>
</dbReference>
<name>A0A2U8WMI7_9HYPH</name>
<dbReference type="InterPro" id="IPR005119">
    <property type="entry name" value="LysR_subst-bd"/>
</dbReference>
<evidence type="ECO:0000256" key="2">
    <source>
        <dbReference type="ARBA" id="ARBA00023015"/>
    </source>
</evidence>
<dbReference type="EMBL" id="CP029553">
    <property type="protein sequence ID" value="AWN46630.1"/>
    <property type="molecule type" value="Genomic_DNA"/>
</dbReference>
<reference evidence="7 8" key="1">
    <citation type="submission" date="2018-05" db="EMBL/GenBank/DDBJ databases">
        <title>Complete Genome Sequence of Methylobacterium sp. 17Sr1-28.</title>
        <authorList>
            <person name="Srinivasan S."/>
        </authorList>
    </citation>
    <scope>NUCLEOTIDE SEQUENCE [LARGE SCALE GENOMIC DNA]</scope>
    <source>
        <strain evidence="7 8">17Sr1-28</strain>
    </source>
</reference>
<feature type="region of interest" description="Disordered" evidence="5">
    <location>
        <begin position="293"/>
        <end position="347"/>
    </location>
</feature>
<dbReference type="OrthoDB" id="9786526at2"/>
<keyword evidence="4" id="KW-0804">Transcription</keyword>
<dbReference type="PROSITE" id="PS50931">
    <property type="entry name" value="HTH_LYSR"/>
    <property type="match status" value="1"/>
</dbReference>
<dbReference type="Pfam" id="PF00126">
    <property type="entry name" value="HTH_1"/>
    <property type="match status" value="1"/>
</dbReference>
<dbReference type="InterPro" id="IPR000847">
    <property type="entry name" value="LysR_HTH_N"/>
</dbReference>
<dbReference type="InterPro" id="IPR036390">
    <property type="entry name" value="WH_DNA-bd_sf"/>
</dbReference>
<keyword evidence="2" id="KW-0805">Transcription regulation</keyword>
<proteinExistence type="inferred from homology"/>
<dbReference type="SUPFAM" id="SSF53850">
    <property type="entry name" value="Periplasmic binding protein-like II"/>
    <property type="match status" value="1"/>
</dbReference>
<dbReference type="FunFam" id="1.10.10.10:FF:000001">
    <property type="entry name" value="LysR family transcriptional regulator"/>
    <property type="match status" value="1"/>
</dbReference>
<feature type="compositionally biased region" description="Basic and acidic residues" evidence="5">
    <location>
        <begin position="311"/>
        <end position="347"/>
    </location>
</feature>
<dbReference type="InterPro" id="IPR036388">
    <property type="entry name" value="WH-like_DNA-bd_sf"/>
</dbReference>
<organism evidence="7 8">
    <name type="scientific">Methylobacterium terrae</name>
    <dbReference type="NCBI Taxonomy" id="2202827"/>
    <lineage>
        <taxon>Bacteria</taxon>
        <taxon>Pseudomonadati</taxon>
        <taxon>Pseudomonadota</taxon>
        <taxon>Alphaproteobacteria</taxon>
        <taxon>Hyphomicrobiales</taxon>
        <taxon>Methylobacteriaceae</taxon>
        <taxon>Methylobacterium</taxon>
    </lineage>
</organism>
<dbReference type="Pfam" id="PF03466">
    <property type="entry name" value="LysR_substrate"/>
    <property type="match status" value="1"/>
</dbReference>
<comment type="similarity">
    <text evidence="1">Belongs to the LysR transcriptional regulatory family.</text>
</comment>
<keyword evidence="8" id="KW-1185">Reference proteome</keyword>
<accession>A0A2U8WMI7</accession>
<evidence type="ECO:0000259" key="6">
    <source>
        <dbReference type="PROSITE" id="PS50931"/>
    </source>
</evidence>
<dbReference type="CDD" id="cd08422">
    <property type="entry name" value="PBP2_CrgA_like"/>
    <property type="match status" value="1"/>
</dbReference>
<dbReference type="InterPro" id="IPR058163">
    <property type="entry name" value="LysR-type_TF_proteobact-type"/>
</dbReference>
<dbReference type="GO" id="GO:0003700">
    <property type="term" value="F:DNA-binding transcription factor activity"/>
    <property type="evidence" value="ECO:0007669"/>
    <property type="project" value="InterPro"/>
</dbReference>
<dbReference type="GO" id="GO:0043565">
    <property type="term" value="F:sequence-specific DNA binding"/>
    <property type="evidence" value="ECO:0007669"/>
    <property type="project" value="TreeGrafter"/>
</dbReference>
<dbReference type="PRINTS" id="PR00039">
    <property type="entry name" value="HTHLYSR"/>
</dbReference>
<dbReference type="PANTHER" id="PTHR30537:SF5">
    <property type="entry name" value="HTH-TYPE TRANSCRIPTIONAL ACTIVATOR TTDR-RELATED"/>
    <property type="match status" value="1"/>
</dbReference>
<dbReference type="KEGG" id="mtea:DK419_10145"/>
<feature type="domain" description="HTH lysR-type" evidence="6">
    <location>
        <begin position="3"/>
        <end position="60"/>
    </location>
</feature>